<evidence type="ECO:0000313" key="2">
    <source>
        <dbReference type="EMBL" id="KAE9338413.1"/>
    </source>
</evidence>
<evidence type="ECO:0000313" key="3">
    <source>
        <dbReference type="Proteomes" id="UP000486351"/>
    </source>
</evidence>
<keyword evidence="1" id="KW-0732">Signal</keyword>
<dbReference type="Proteomes" id="UP000486351">
    <property type="component" value="Unassembled WGS sequence"/>
</dbReference>
<dbReference type="GO" id="GO:0016787">
    <property type="term" value="F:hydrolase activity"/>
    <property type="evidence" value="ECO:0007669"/>
    <property type="project" value="InterPro"/>
</dbReference>
<dbReference type="Pfam" id="PF03283">
    <property type="entry name" value="PAE"/>
    <property type="match status" value="1"/>
</dbReference>
<feature type="chain" id="PRO_5026046657" description="Pectin acetylesterase" evidence="1">
    <location>
        <begin position="27"/>
        <end position="191"/>
    </location>
</feature>
<accession>A0A6G0RNV6</accession>
<proteinExistence type="predicted"/>
<evidence type="ECO:0008006" key="4">
    <source>
        <dbReference type="Google" id="ProtNLM"/>
    </source>
</evidence>
<sequence length="191" mass="20553">MVSVTQATKVALALLALPELATQAASSTCQVTDSNACAIDSLTASSDDGSVLTYPGGDTRCAFDDYTDSVTTFESSSTYFFQVFPAANQDKKKLLVFFQGGGACVDKYTCDFALQCQLGASSLITTKASVTDTGIMNRTLDGNVFNDYNIVYLSYCMCDLFVGNKYLEPYESVYNQTLGNKQCLGRTKACT</sequence>
<organism evidence="2 3">
    <name type="scientific">Phytophthora fragariae</name>
    <dbReference type="NCBI Taxonomy" id="53985"/>
    <lineage>
        <taxon>Eukaryota</taxon>
        <taxon>Sar</taxon>
        <taxon>Stramenopiles</taxon>
        <taxon>Oomycota</taxon>
        <taxon>Peronosporomycetes</taxon>
        <taxon>Peronosporales</taxon>
        <taxon>Peronosporaceae</taxon>
        <taxon>Phytophthora</taxon>
    </lineage>
</organism>
<dbReference type="InterPro" id="IPR004963">
    <property type="entry name" value="PAE/NOTUM"/>
</dbReference>
<dbReference type="AlphaFoldDB" id="A0A6G0RNV6"/>
<reference evidence="2 3" key="1">
    <citation type="submission" date="2018-09" db="EMBL/GenBank/DDBJ databases">
        <title>Genomic investigation of the strawberry pathogen Phytophthora fragariae indicates pathogenicity is determined by transcriptional variation in three key races.</title>
        <authorList>
            <person name="Adams T.M."/>
            <person name="Armitage A.D."/>
            <person name="Sobczyk M.K."/>
            <person name="Bates H.J."/>
            <person name="Dunwell J.M."/>
            <person name="Nellist C.F."/>
            <person name="Harrison R.J."/>
        </authorList>
    </citation>
    <scope>NUCLEOTIDE SEQUENCE [LARGE SCALE GENOMIC DNA]</scope>
    <source>
        <strain evidence="2 3">NOV-77</strain>
    </source>
</reference>
<gene>
    <name evidence="2" type="ORF">PF008_g12088</name>
</gene>
<dbReference type="PANTHER" id="PTHR21562:SF83">
    <property type="entry name" value="PECTIN ACETYLESTERASE 4"/>
    <property type="match status" value="1"/>
</dbReference>
<name>A0A6G0RNV6_9STRA</name>
<comment type="caution">
    <text evidence="2">The sequence shown here is derived from an EMBL/GenBank/DDBJ whole genome shotgun (WGS) entry which is preliminary data.</text>
</comment>
<protein>
    <recommendedName>
        <fullName evidence="4">Pectin acetylesterase</fullName>
    </recommendedName>
</protein>
<feature type="signal peptide" evidence="1">
    <location>
        <begin position="1"/>
        <end position="26"/>
    </location>
</feature>
<dbReference type="PANTHER" id="PTHR21562">
    <property type="entry name" value="NOTUM-RELATED"/>
    <property type="match status" value="1"/>
</dbReference>
<evidence type="ECO:0000256" key="1">
    <source>
        <dbReference type="SAM" id="SignalP"/>
    </source>
</evidence>
<dbReference type="EMBL" id="QXFY01000668">
    <property type="protein sequence ID" value="KAE9338413.1"/>
    <property type="molecule type" value="Genomic_DNA"/>
</dbReference>